<dbReference type="KEGG" id="lgi:LOTGIDRAFT_171616"/>
<name>V4B6W0_LOTGI</name>
<keyword evidence="1" id="KW-0472">Membrane</keyword>
<evidence type="ECO:0000313" key="2">
    <source>
        <dbReference type="EMBL" id="ESP03271.1"/>
    </source>
</evidence>
<dbReference type="Proteomes" id="UP000030746">
    <property type="component" value="Unassembled WGS sequence"/>
</dbReference>
<dbReference type="GeneID" id="20241837"/>
<protein>
    <recommendedName>
        <fullName evidence="4">MARVEL domain-containing protein</fullName>
    </recommendedName>
</protein>
<keyword evidence="1" id="KW-1133">Transmembrane helix</keyword>
<accession>V4B6W0</accession>
<feature type="transmembrane region" description="Helical" evidence="1">
    <location>
        <begin position="146"/>
        <end position="165"/>
    </location>
</feature>
<dbReference type="OrthoDB" id="10284865at2759"/>
<reference evidence="2 3" key="1">
    <citation type="journal article" date="2013" name="Nature">
        <title>Insights into bilaterian evolution from three spiralian genomes.</title>
        <authorList>
            <person name="Simakov O."/>
            <person name="Marletaz F."/>
            <person name="Cho S.J."/>
            <person name="Edsinger-Gonzales E."/>
            <person name="Havlak P."/>
            <person name="Hellsten U."/>
            <person name="Kuo D.H."/>
            <person name="Larsson T."/>
            <person name="Lv J."/>
            <person name="Arendt D."/>
            <person name="Savage R."/>
            <person name="Osoegawa K."/>
            <person name="de Jong P."/>
            <person name="Grimwood J."/>
            <person name="Chapman J.A."/>
            <person name="Shapiro H."/>
            <person name="Aerts A."/>
            <person name="Otillar R.P."/>
            <person name="Terry A.Y."/>
            <person name="Boore J.L."/>
            <person name="Grigoriev I.V."/>
            <person name="Lindberg D.R."/>
            <person name="Seaver E.C."/>
            <person name="Weisblat D.A."/>
            <person name="Putnam N.H."/>
            <person name="Rokhsar D.S."/>
        </authorList>
    </citation>
    <scope>NUCLEOTIDE SEQUENCE [LARGE SCALE GENOMIC DNA]</scope>
</reference>
<evidence type="ECO:0000313" key="3">
    <source>
        <dbReference type="Proteomes" id="UP000030746"/>
    </source>
</evidence>
<dbReference type="AlphaFoldDB" id="V4B6W0"/>
<feature type="transmembrane region" description="Helical" evidence="1">
    <location>
        <begin position="23"/>
        <end position="49"/>
    </location>
</feature>
<gene>
    <name evidence="2" type="ORF">LOTGIDRAFT_171616</name>
</gene>
<dbReference type="RefSeq" id="XP_009046070.1">
    <property type="nucleotide sequence ID" value="XM_009047822.1"/>
</dbReference>
<evidence type="ECO:0000256" key="1">
    <source>
        <dbReference type="SAM" id="Phobius"/>
    </source>
</evidence>
<keyword evidence="3" id="KW-1185">Reference proteome</keyword>
<keyword evidence="1" id="KW-0812">Transmembrane</keyword>
<evidence type="ECO:0008006" key="4">
    <source>
        <dbReference type="Google" id="ProtNLM"/>
    </source>
</evidence>
<feature type="transmembrane region" description="Helical" evidence="1">
    <location>
        <begin position="55"/>
        <end position="78"/>
    </location>
</feature>
<proteinExistence type="predicted"/>
<organism evidence="2 3">
    <name type="scientific">Lottia gigantea</name>
    <name type="common">Giant owl limpet</name>
    <dbReference type="NCBI Taxonomy" id="225164"/>
    <lineage>
        <taxon>Eukaryota</taxon>
        <taxon>Metazoa</taxon>
        <taxon>Spiralia</taxon>
        <taxon>Lophotrochozoa</taxon>
        <taxon>Mollusca</taxon>
        <taxon>Gastropoda</taxon>
        <taxon>Patellogastropoda</taxon>
        <taxon>Lottioidea</taxon>
        <taxon>Lottiidae</taxon>
        <taxon>Lottia</taxon>
    </lineage>
</organism>
<dbReference type="CTD" id="20241837"/>
<feature type="transmembrane region" description="Helical" evidence="1">
    <location>
        <begin position="90"/>
        <end position="116"/>
    </location>
</feature>
<dbReference type="EMBL" id="KB200071">
    <property type="protein sequence ID" value="ESP03271.1"/>
    <property type="molecule type" value="Genomic_DNA"/>
</dbReference>
<sequence length="205" mass="23087">MGQWLHKENIVYRDRKFTVVLKWYLRLSLILLSVSCASMLMGIITVYAIDDEPLLTFFTGSSIWTGALGVIGGAIVFVDWRNMNQNGPPLTTSILVLLHCVFEMICAAFCLFVAIWNGTGCTSQIAIHPECHVHRPSNFTTSVLDYTVSVLLLLICLTIPIFVIFNRNIFGSKSIDERLKDIENKLEIKMNDIDQNSDSVYNAGY</sequence>
<dbReference type="HOGENOM" id="CLU_1338907_0_0_1"/>